<proteinExistence type="predicted"/>
<dbReference type="Proteomes" id="UP000054217">
    <property type="component" value="Unassembled WGS sequence"/>
</dbReference>
<evidence type="ECO:0000256" key="2">
    <source>
        <dbReference type="ARBA" id="ARBA00022692"/>
    </source>
</evidence>
<evidence type="ECO:0000256" key="3">
    <source>
        <dbReference type="ARBA" id="ARBA00022989"/>
    </source>
</evidence>
<keyword evidence="3 8" id="KW-1133">Transmembrane helix</keyword>
<keyword evidence="2 8" id="KW-0812">Transmembrane</keyword>
<reference evidence="10" key="2">
    <citation type="submission" date="2015-01" db="EMBL/GenBank/DDBJ databases">
        <title>Evolutionary Origins and Diversification of the Mycorrhizal Mutualists.</title>
        <authorList>
            <consortium name="DOE Joint Genome Institute"/>
            <consortium name="Mycorrhizal Genomics Consortium"/>
            <person name="Kohler A."/>
            <person name="Kuo A."/>
            <person name="Nagy L.G."/>
            <person name="Floudas D."/>
            <person name="Copeland A."/>
            <person name="Barry K.W."/>
            <person name="Cichocki N."/>
            <person name="Veneault-Fourrey C."/>
            <person name="LaButti K."/>
            <person name="Lindquist E.A."/>
            <person name="Lipzen A."/>
            <person name="Lundell T."/>
            <person name="Morin E."/>
            <person name="Murat C."/>
            <person name="Riley R."/>
            <person name="Ohm R."/>
            <person name="Sun H."/>
            <person name="Tunlid A."/>
            <person name="Henrissat B."/>
            <person name="Grigoriev I.V."/>
            <person name="Hibbett D.S."/>
            <person name="Martin F."/>
        </authorList>
    </citation>
    <scope>NUCLEOTIDE SEQUENCE [LARGE SCALE GENOMIC DNA]</scope>
    <source>
        <strain evidence="10">Marx 270</strain>
    </source>
</reference>
<evidence type="ECO:0000256" key="7">
    <source>
        <dbReference type="SAM" id="MobiDB-lite"/>
    </source>
</evidence>
<sequence>MEKFSAFRDPGTGIQPFLLPVSPSDNGSFATLLLPIRGAALILRTILIAAIFLLYCGLHYGLCTLLVPIPLLRRSLSRLATRLAARLALYVLGFMQIQEEIAARKRKLHEIPWCPQAGDIIVSNWSSWIDLLWMVYRFDPIFVMPFFEERKSSVVNSDSSPITYRPGRSKDSGVSSPSSLQTITSRSAIRGFRRVSLFSMIRTTGHTPDRLTSNTVSQLKELKQSAERPVVVFPECTTSNGRGLLRFVDVFEGTHVPTKQFKVFIMCIRYDPPTPRRPSPSHPIPSYSLNPLRHLFTLLTSLSSQPMSVRMLPPSESPSSDLFMASEVAPVDSLSEACAVLVERIGKMKRVRFGWEDKATFLDFYWSRRR</sequence>
<keyword evidence="4" id="KW-0443">Lipid metabolism</keyword>
<keyword evidence="5 8" id="KW-0472">Membrane</keyword>
<evidence type="ECO:0000256" key="1">
    <source>
        <dbReference type="ARBA" id="ARBA00022679"/>
    </source>
</evidence>
<evidence type="ECO:0000256" key="6">
    <source>
        <dbReference type="ARBA" id="ARBA00023315"/>
    </source>
</evidence>
<dbReference type="OrthoDB" id="272512at2759"/>
<organism evidence="9 10">
    <name type="scientific">Pisolithus tinctorius Marx 270</name>
    <dbReference type="NCBI Taxonomy" id="870435"/>
    <lineage>
        <taxon>Eukaryota</taxon>
        <taxon>Fungi</taxon>
        <taxon>Dikarya</taxon>
        <taxon>Basidiomycota</taxon>
        <taxon>Agaricomycotina</taxon>
        <taxon>Agaricomycetes</taxon>
        <taxon>Agaricomycetidae</taxon>
        <taxon>Boletales</taxon>
        <taxon>Sclerodermatineae</taxon>
        <taxon>Pisolithaceae</taxon>
        <taxon>Pisolithus</taxon>
    </lineage>
</organism>
<evidence type="ECO:0000256" key="5">
    <source>
        <dbReference type="ARBA" id="ARBA00023136"/>
    </source>
</evidence>
<protein>
    <recommendedName>
        <fullName evidence="11">Phospholipid/glycerol acyltransferase domain-containing protein</fullName>
    </recommendedName>
</protein>
<feature type="transmembrane region" description="Helical" evidence="8">
    <location>
        <begin position="41"/>
        <end position="67"/>
    </location>
</feature>
<dbReference type="FunCoup" id="A0A0C3PVJ7">
    <property type="interactions" value="56"/>
</dbReference>
<accession>A0A0C3PVJ7</accession>
<dbReference type="GO" id="GO:0006629">
    <property type="term" value="P:lipid metabolic process"/>
    <property type="evidence" value="ECO:0007669"/>
    <property type="project" value="UniProtKB-KW"/>
</dbReference>
<dbReference type="HOGENOM" id="CLU_048121_2_0_1"/>
<keyword evidence="1" id="KW-0808">Transferase</keyword>
<reference evidence="9 10" key="1">
    <citation type="submission" date="2014-04" db="EMBL/GenBank/DDBJ databases">
        <authorList>
            <consortium name="DOE Joint Genome Institute"/>
            <person name="Kuo A."/>
            <person name="Kohler A."/>
            <person name="Costa M.D."/>
            <person name="Nagy L.G."/>
            <person name="Floudas D."/>
            <person name="Copeland A."/>
            <person name="Barry K.W."/>
            <person name="Cichocki N."/>
            <person name="Veneault-Fourrey C."/>
            <person name="LaButti K."/>
            <person name="Lindquist E.A."/>
            <person name="Lipzen A."/>
            <person name="Lundell T."/>
            <person name="Morin E."/>
            <person name="Murat C."/>
            <person name="Sun H."/>
            <person name="Tunlid A."/>
            <person name="Henrissat B."/>
            <person name="Grigoriev I.V."/>
            <person name="Hibbett D.S."/>
            <person name="Martin F."/>
            <person name="Nordberg H.P."/>
            <person name="Cantor M.N."/>
            <person name="Hua S.X."/>
        </authorList>
    </citation>
    <scope>NUCLEOTIDE SEQUENCE [LARGE SCALE GENOMIC DNA]</scope>
    <source>
        <strain evidence="9 10">Marx 270</strain>
    </source>
</reference>
<evidence type="ECO:0000256" key="4">
    <source>
        <dbReference type="ARBA" id="ARBA00023098"/>
    </source>
</evidence>
<dbReference type="AlphaFoldDB" id="A0A0C3PVJ7"/>
<evidence type="ECO:0000256" key="8">
    <source>
        <dbReference type="SAM" id="Phobius"/>
    </source>
</evidence>
<dbReference type="EMBL" id="KN831947">
    <property type="protein sequence ID" value="KIO12859.1"/>
    <property type="molecule type" value="Genomic_DNA"/>
</dbReference>
<gene>
    <name evidence="9" type="ORF">M404DRAFT_19569</name>
</gene>
<dbReference type="PANTHER" id="PTHR23063">
    <property type="entry name" value="PHOSPHOLIPID ACYLTRANSFERASE"/>
    <property type="match status" value="1"/>
</dbReference>
<dbReference type="InParanoid" id="A0A0C3PVJ7"/>
<feature type="region of interest" description="Disordered" evidence="7">
    <location>
        <begin position="156"/>
        <end position="179"/>
    </location>
</feature>
<keyword evidence="6" id="KW-0012">Acyltransferase</keyword>
<evidence type="ECO:0000313" key="10">
    <source>
        <dbReference type="Proteomes" id="UP000054217"/>
    </source>
</evidence>
<dbReference type="PANTHER" id="PTHR23063:SF60">
    <property type="entry name" value="LYSOPHOSPHATIDIC ACID:OLEOYL-COA ACYLTRANSFERASE 1"/>
    <property type="match status" value="1"/>
</dbReference>
<keyword evidence="10" id="KW-1185">Reference proteome</keyword>
<dbReference type="STRING" id="870435.A0A0C3PVJ7"/>
<dbReference type="GO" id="GO:0016746">
    <property type="term" value="F:acyltransferase activity"/>
    <property type="evidence" value="ECO:0007669"/>
    <property type="project" value="UniProtKB-KW"/>
</dbReference>
<evidence type="ECO:0000313" key="9">
    <source>
        <dbReference type="EMBL" id="KIO12859.1"/>
    </source>
</evidence>
<name>A0A0C3PVJ7_PISTI</name>
<evidence type="ECO:0008006" key="11">
    <source>
        <dbReference type="Google" id="ProtNLM"/>
    </source>
</evidence>